<evidence type="ECO:0000313" key="2">
    <source>
        <dbReference type="Proteomes" id="UP000308600"/>
    </source>
</evidence>
<reference evidence="1 2" key="1">
    <citation type="journal article" date="2019" name="Nat. Ecol. Evol.">
        <title>Megaphylogeny resolves global patterns of mushroom evolution.</title>
        <authorList>
            <person name="Varga T."/>
            <person name="Krizsan K."/>
            <person name="Foldi C."/>
            <person name="Dima B."/>
            <person name="Sanchez-Garcia M."/>
            <person name="Sanchez-Ramirez S."/>
            <person name="Szollosi G.J."/>
            <person name="Szarkandi J.G."/>
            <person name="Papp V."/>
            <person name="Albert L."/>
            <person name="Andreopoulos W."/>
            <person name="Angelini C."/>
            <person name="Antonin V."/>
            <person name="Barry K.W."/>
            <person name="Bougher N.L."/>
            <person name="Buchanan P."/>
            <person name="Buyck B."/>
            <person name="Bense V."/>
            <person name="Catcheside P."/>
            <person name="Chovatia M."/>
            <person name="Cooper J."/>
            <person name="Damon W."/>
            <person name="Desjardin D."/>
            <person name="Finy P."/>
            <person name="Geml J."/>
            <person name="Haridas S."/>
            <person name="Hughes K."/>
            <person name="Justo A."/>
            <person name="Karasinski D."/>
            <person name="Kautmanova I."/>
            <person name="Kiss B."/>
            <person name="Kocsube S."/>
            <person name="Kotiranta H."/>
            <person name="LaButti K.M."/>
            <person name="Lechner B.E."/>
            <person name="Liimatainen K."/>
            <person name="Lipzen A."/>
            <person name="Lukacs Z."/>
            <person name="Mihaltcheva S."/>
            <person name="Morgado L.N."/>
            <person name="Niskanen T."/>
            <person name="Noordeloos M.E."/>
            <person name="Ohm R.A."/>
            <person name="Ortiz-Santana B."/>
            <person name="Ovrebo C."/>
            <person name="Racz N."/>
            <person name="Riley R."/>
            <person name="Savchenko A."/>
            <person name="Shiryaev A."/>
            <person name="Soop K."/>
            <person name="Spirin V."/>
            <person name="Szebenyi C."/>
            <person name="Tomsovsky M."/>
            <person name="Tulloss R.E."/>
            <person name="Uehling J."/>
            <person name="Grigoriev I.V."/>
            <person name="Vagvolgyi C."/>
            <person name="Papp T."/>
            <person name="Martin F.M."/>
            <person name="Miettinen O."/>
            <person name="Hibbett D.S."/>
            <person name="Nagy L.G."/>
        </authorList>
    </citation>
    <scope>NUCLEOTIDE SEQUENCE [LARGE SCALE GENOMIC DNA]</scope>
    <source>
        <strain evidence="1 2">NL-1719</strain>
    </source>
</reference>
<gene>
    <name evidence="1" type="ORF">BDN72DRAFT_764479</name>
</gene>
<sequence>MSSIGPEIPAHLQQSIRAQTAEDESEDESSFGPQIPQELLKKAPSSPSPRRPSPKVGTSDVTTSSPRREANDESDDDDYGPALPPELMAARAGPSKPTSVSSNRPVGPLLPSQQRFYQTGADDDSDDDIGPQPLPANVKVDEPNAVQRFMEAEEKRRKNAEDAAKPKAPKRDEWMLVPPSSSDLLGGLDPTRLTKSRMFSRSTTATTTKPDNSLWTETPAERQQRLADEVSGKKRRAENQTEDPDVTADRAKRRREDEALRQGVDAYTNKVRGPALVAQHSATLAAGPSKKEDPVIWDHSRDMAIGGRLIDDDKRNQMVREARSLGDRFGSGKRGGFL</sequence>
<protein>
    <submittedName>
        <fullName evidence="1">Uncharacterized protein</fullName>
    </submittedName>
</protein>
<name>A0ACD3B401_9AGAR</name>
<accession>A0ACD3B401</accession>
<dbReference type="Proteomes" id="UP000308600">
    <property type="component" value="Unassembled WGS sequence"/>
</dbReference>
<dbReference type="EMBL" id="ML208294">
    <property type="protein sequence ID" value="TFK71692.1"/>
    <property type="molecule type" value="Genomic_DNA"/>
</dbReference>
<keyword evidence="2" id="KW-1185">Reference proteome</keyword>
<evidence type="ECO:0000313" key="1">
    <source>
        <dbReference type="EMBL" id="TFK71692.1"/>
    </source>
</evidence>
<organism evidence="1 2">
    <name type="scientific">Pluteus cervinus</name>
    <dbReference type="NCBI Taxonomy" id="181527"/>
    <lineage>
        <taxon>Eukaryota</taxon>
        <taxon>Fungi</taxon>
        <taxon>Dikarya</taxon>
        <taxon>Basidiomycota</taxon>
        <taxon>Agaricomycotina</taxon>
        <taxon>Agaricomycetes</taxon>
        <taxon>Agaricomycetidae</taxon>
        <taxon>Agaricales</taxon>
        <taxon>Pluteineae</taxon>
        <taxon>Pluteaceae</taxon>
        <taxon>Pluteus</taxon>
    </lineage>
</organism>
<proteinExistence type="predicted"/>